<organism evidence="3 4">
    <name type="scientific">Hyalangium minutum</name>
    <dbReference type="NCBI Taxonomy" id="394096"/>
    <lineage>
        <taxon>Bacteria</taxon>
        <taxon>Pseudomonadati</taxon>
        <taxon>Myxococcota</taxon>
        <taxon>Myxococcia</taxon>
        <taxon>Myxococcales</taxon>
        <taxon>Cystobacterineae</taxon>
        <taxon>Archangiaceae</taxon>
        <taxon>Hyalangium</taxon>
    </lineage>
</organism>
<dbReference type="EMBL" id="JMCB01000006">
    <property type="protein sequence ID" value="KFE68093.1"/>
    <property type="molecule type" value="Genomic_DNA"/>
</dbReference>
<evidence type="ECO:0000259" key="2">
    <source>
        <dbReference type="Pfam" id="PF13529"/>
    </source>
</evidence>
<dbReference type="Pfam" id="PF13529">
    <property type="entry name" value="Peptidase_C39_2"/>
    <property type="match status" value="1"/>
</dbReference>
<dbReference type="InterPro" id="IPR039564">
    <property type="entry name" value="Peptidase_C39-like"/>
</dbReference>
<dbReference type="CDD" id="cd02549">
    <property type="entry name" value="Peptidase_C39A"/>
    <property type="match status" value="1"/>
</dbReference>
<comment type="caution">
    <text evidence="3">The sequence shown here is derived from an EMBL/GenBank/DDBJ whole genome shotgun (WGS) entry which is preliminary data.</text>
</comment>
<keyword evidence="1" id="KW-0732">Signal</keyword>
<dbReference type="OrthoDB" id="9789941at2"/>
<name>A0A085WK80_9BACT</name>
<gene>
    <name evidence="3" type="ORF">DB31_7330</name>
</gene>
<feature type="chain" id="PRO_5001799952" evidence="1">
    <location>
        <begin position="24"/>
        <end position="400"/>
    </location>
</feature>
<accession>A0A085WK80</accession>
<protein>
    <submittedName>
        <fullName evidence="3">Membrane protein</fullName>
    </submittedName>
</protein>
<feature type="signal peptide" evidence="1">
    <location>
        <begin position="1"/>
        <end position="23"/>
    </location>
</feature>
<evidence type="ECO:0000313" key="4">
    <source>
        <dbReference type="Proteomes" id="UP000028725"/>
    </source>
</evidence>
<dbReference type="STRING" id="394096.DB31_7330"/>
<proteinExistence type="predicted"/>
<dbReference type="AlphaFoldDB" id="A0A085WK80"/>
<dbReference type="RefSeq" id="WP_052420007.1">
    <property type="nucleotide sequence ID" value="NZ_JMCB01000006.1"/>
</dbReference>
<reference evidence="3 4" key="1">
    <citation type="submission" date="2014-04" db="EMBL/GenBank/DDBJ databases">
        <title>Genome assembly of Hyalangium minutum DSM 14724.</title>
        <authorList>
            <person name="Sharma G."/>
            <person name="Subramanian S."/>
        </authorList>
    </citation>
    <scope>NUCLEOTIDE SEQUENCE [LARGE SCALE GENOMIC DNA]</scope>
    <source>
        <strain evidence="3 4">DSM 14724</strain>
    </source>
</reference>
<dbReference type="Proteomes" id="UP000028725">
    <property type="component" value="Unassembled WGS sequence"/>
</dbReference>
<evidence type="ECO:0000256" key="1">
    <source>
        <dbReference type="SAM" id="SignalP"/>
    </source>
</evidence>
<dbReference type="InterPro" id="IPR039563">
    <property type="entry name" value="Peptidase_C39_single_dom"/>
</dbReference>
<dbReference type="Gene3D" id="3.90.70.10">
    <property type="entry name" value="Cysteine proteinases"/>
    <property type="match status" value="1"/>
</dbReference>
<dbReference type="PATRIC" id="fig|394096.3.peg.3371"/>
<feature type="domain" description="Peptidase C39-like" evidence="2">
    <location>
        <begin position="224"/>
        <end position="359"/>
    </location>
</feature>
<keyword evidence="4" id="KW-1185">Reference proteome</keyword>
<sequence>MRMPRTAVLALLVTLAFTPAALAGQSASKRWAASRGDFTAWQLSGASRAADGSLQLLPGQSWAGTDPYGPGGFAGGTYYNGGSFVQGEVTSPIVTPSFGFRQAIASWEARTPPGTWVESFIRVQVSGTWTKWYSLGVWAADGSAVQRHSATSQSDSVAYVATDTLVVTAKKASATAWQVKVRLFSADGVATPSLDASAVTVSLAPDRPSSFPPGSSTRWNTVLAVPQCSQMVYPDGGEVWCSPTSTAMVLRYWVGESTTTCEPHVRAAVSGVHDWYYDGHGNWPFNTAYAAAQGLQAHVSRFTSFSQLEPWISAGVPAILSVAWRSGELTGAPISSTAGHLIVLVGFDAAGNPVVNDPAGASNTAVRRTYLRSQLEPLWQNASAGTAYLIYPQGWTVPAL</sequence>
<evidence type="ECO:0000313" key="3">
    <source>
        <dbReference type="EMBL" id="KFE68093.1"/>
    </source>
</evidence>